<name>A0A7W8NRQ2_9DEIO</name>
<keyword evidence="1" id="KW-0732">Signal</keyword>
<keyword evidence="2" id="KW-0378">Hydrolase</keyword>
<evidence type="ECO:0000256" key="1">
    <source>
        <dbReference type="SAM" id="SignalP"/>
    </source>
</evidence>
<keyword evidence="5" id="KW-1185">Reference proteome</keyword>
<reference evidence="5" key="2">
    <citation type="journal article" date="2019" name="Int. J. Syst. Evol. Microbiol.">
        <title>The Global Catalogue of Microorganisms (GCM) 10K type strain sequencing project: providing services to taxonomists for standard genome sequencing and annotation.</title>
        <authorList>
            <consortium name="The Broad Institute Genomics Platform"/>
            <consortium name="The Broad Institute Genome Sequencing Center for Infectious Disease"/>
            <person name="Wu L."/>
            <person name="Ma J."/>
        </authorList>
    </citation>
    <scope>NUCLEOTIDE SEQUENCE [LARGE SCALE GENOMIC DNA]</scope>
    <source>
        <strain evidence="5">CGMCC 1.18437</strain>
    </source>
</reference>
<dbReference type="PROSITE" id="PS51257">
    <property type="entry name" value="PROKAR_LIPOPROTEIN"/>
    <property type="match status" value="1"/>
</dbReference>
<comment type="caution">
    <text evidence="3">The sequence shown here is derived from an EMBL/GenBank/DDBJ whole genome shotgun (WGS) entry which is preliminary data.</text>
</comment>
<dbReference type="RefSeq" id="WP_184112418.1">
    <property type="nucleotide sequence ID" value="NZ_BNAJ01000006.1"/>
</dbReference>
<evidence type="ECO:0000313" key="5">
    <source>
        <dbReference type="Proteomes" id="UP000619376"/>
    </source>
</evidence>
<protein>
    <submittedName>
        <fullName evidence="2">Alpha/beta hydrolase</fullName>
    </submittedName>
</protein>
<proteinExistence type="predicted"/>
<feature type="chain" id="PRO_5031407093" evidence="1">
    <location>
        <begin position="26"/>
        <end position="493"/>
    </location>
</feature>
<evidence type="ECO:0000313" key="4">
    <source>
        <dbReference type="Proteomes" id="UP000539473"/>
    </source>
</evidence>
<reference evidence="2" key="4">
    <citation type="submission" date="2024-05" db="EMBL/GenBank/DDBJ databases">
        <authorList>
            <person name="Sun Q."/>
            <person name="Zhou Y."/>
        </authorList>
    </citation>
    <scope>NUCLEOTIDE SEQUENCE</scope>
    <source>
        <strain evidence="2">CGMCC 1.18437</strain>
    </source>
</reference>
<dbReference type="SUPFAM" id="SSF53474">
    <property type="entry name" value="alpha/beta-Hydrolases"/>
    <property type="match status" value="1"/>
</dbReference>
<sequence>MPAARRRVAPFLAALGLALGCAAGADEPDLTATDAVQAALTQTTTPRLPPTPTDSALARVPAVRVQRVGESVPGTPAEYNVSITVRYGPAQPRAVLLLMPGYLGGAGSFDRLARQLVALDPQLAVWAVDRRSNALEPQADLARATPADLARIARDGLPVRTADSVAFMREWGLDVTLRDWRVAVREARRVTPNVFLGGHSLGASLSGLYAAYDFSGYVGATDLRGLVMLDGLPGVLADRPFTPDQYQQGGLNALGPLPGLTQLGRQPYVDSAIFGPKLAAQADAQARLAAAHPDAPAPAGALTRYPATNLAAALVQLEDRYALLPFLTLHTGHPTNAVEAPSLAALALGGRDSHWLLGPQDLGRPVGWQDDPAAPTDGVDFVRRYWTPLADYSEWYFPTRLTLDVAAARRGTRGTPFETTLPVWHAASLALPILGIAAQDGVTREADYREYAAGTRATLTTHTVPGATHLDIVAARSDQVARWILAWMAPLRR</sequence>
<dbReference type="Proteomes" id="UP000619376">
    <property type="component" value="Unassembled WGS sequence"/>
</dbReference>
<dbReference type="GO" id="GO:0016787">
    <property type="term" value="F:hydrolase activity"/>
    <property type="evidence" value="ECO:0007669"/>
    <property type="project" value="UniProtKB-KW"/>
</dbReference>
<feature type="signal peptide" evidence="1">
    <location>
        <begin position="1"/>
        <end position="25"/>
    </location>
</feature>
<dbReference type="AlphaFoldDB" id="A0A7W8NRQ2"/>
<accession>A0A7W8NRQ2</accession>
<reference evidence="2" key="1">
    <citation type="journal article" date="2014" name="Int. J. Syst. Evol. Microbiol.">
        <title>Complete genome of a new Firmicutes species belonging to the dominant human colonic microbiota ('Ruminococcus bicirculans') reveals two chromosomes and a selective capacity to utilize plant glucans.</title>
        <authorList>
            <consortium name="NISC Comparative Sequencing Program"/>
            <person name="Wegmann U."/>
            <person name="Louis P."/>
            <person name="Goesmann A."/>
            <person name="Henrissat B."/>
            <person name="Duncan S.H."/>
            <person name="Flint H.J."/>
        </authorList>
    </citation>
    <scope>NUCLEOTIDE SEQUENCE</scope>
    <source>
        <strain evidence="2">CGMCC 1.18437</strain>
    </source>
</reference>
<dbReference type="Gene3D" id="3.40.50.1820">
    <property type="entry name" value="alpha/beta hydrolase"/>
    <property type="match status" value="1"/>
</dbReference>
<reference evidence="3 4" key="3">
    <citation type="submission" date="2020-08" db="EMBL/GenBank/DDBJ databases">
        <title>Genomic Encyclopedia of Type Strains, Phase IV (KMG-IV): sequencing the most valuable type-strain genomes for metagenomic binning, comparative biology and taxonomic classification.</title>
        <authorList>
            <person name="Goeker M."/>
        </authorList>
    </citation>
    <scope>NUCLEOTIDE SEQUENCE [LARGE SCALE GENOMIC DNA]</scope>
    <source>
        <strain evidence="3 4">DSM 27521</strain>
    </source>
</reference>
<dbReference type="InterPro" id="IPR029058">
    <property type="entry name" value="AB_hydrolase_fold"/>
</dbReference>
<dbReference type="EMBL" id="BNAJ01000006">
    <property type="protein sequence ID" value="GHF48750.1"/>
    <property type="molecule type" value="Genomic_DNA"/>
</dbReference>
<dbReference type="Proteomes" id="UP000539473">
    <property type="component" value="Unassembled WGS sequence"/>
</dbReference>
<gene>
    <name evidence="2" type="ORF">GCM10017781_26420</name>
    <name evidence="3" type="ORF">HNQ07_002606</name>
</gene>
<dbReference type="EMBL" id="JACHFK010000006">
    <property type="protein sequence ID" value="MBB5377133.1"/>
    <property type="molecule type" value="Genomic_DNA"/>
</dbReference>
<evidence type="ECO:0000313" key="3">
    <source>
        <dbReference type="EMBL" id="MBB5377133.1"/>
    </source>
</evidence>
<organism evidence="3 4">
    <name type="scientific">Deinococcus metalli</name>
    <dbReference type="NCBI Taxonomy" id="1141878"/>
    <lineage>
        <taxon>Bacteria</taxon>
        <taxon>Thermotogati</taxon>
        <taxon>Deinococcota</taxon>
        <taxon>Deinococci</taxon>
        <taxon>Deinococcales</taxon>
        <taxon>Deinococcaceae</taxon>
        <taxon>Deinococcus</taxon>
    </lineage>
</organism>
<evidence type="ECO:0000313" key="2">
    <source>
        <dbReference type="EMBL" id="GHF48750.1"/>
    </source>
</evidence>